<organism evidence="7 8">
    <name type="scientific">Limimaricola variabilis</name>
    <dbReference type="NCBI Taxonomy" id="1492771"/>
    <lineage>
        <taxon>Bacteria</taxon>
        <taxon>Pseudomonadati</taxon>
        <taxon>Pseudomonadota</taxon>
        <taxon>Alphaproteobacteria</taxon>
        <taxon>Rhodobacterales</taxon>
        <taxon>Paracoccaceae</taxon>
        <taxon>Limimaricola</taxon>
    </lineage>
</organism>
<accession>A0ABR6HK11</accession>
<feature type="domain" description="AprE-like long alpha-helical hairpin" evidence="6">
    <location>
        <begin position="175"/>
        <end position="354"/>
    </location>
</feature>
<evidence type="ECO:0000256" key="3">
    <source>
        <dbReference type="SAM" id="MobiDB-lite"/>
    </source>
</evidence>
<dbReference type="Pfam" id="PF10531">
    <property type="entry name" value="SLBB"/>
    <property type="match status" value="1"/>
</dbReference>
<keyword evidence="1" id="KW-0732">Signal</keyword>
<dbReference type="InterPro" id="IPR003715">
    <property type="entry name" value="Poly_export_N"/>
</dbReference>
<dbReference type="InterPro" id="IPR019554">
    <property type="entry name" value="Soluble_ligand-bd"/>
</dbReference>
<dbReference type="InterPro" id="IPR058781">
    <property type="entry name" value="HH_AprE-like"/>
</dbReference>
<comment type="caution">
    <text evidence="7">The sequence shown here is derived from an EMBL/GenBank/DDBJ whole genome shotgun (WGS) entry which is preliminary data.</text>
</comment>
<evidence type="ECO:0000256" key="2">
    <source>
        <dbReference type="SAM" id="Coils"/>
    </source>
</evidence>
<dbReference type="EMBL" id="JACIBX010000001">
    <property type="protein sequence ID" value="MBB3710832.1"/>
    <property type="molecule type" value="Genomic_DNA"/>
</dbReference>
<feature type="coiled-coil region" evidence="2">
    <location>
        <begin position="315"/>
        <end position="364"/>
    </location>
</feature>
<keyword evidence="8" id="KW-1185">Reference proteome</keyword>
<dbReference type="Proteomes" id="UP000576152">
    <property type="component" value="Unassembled WGS sequence"/>
</dbReference>
<gene>
    <name evidence="7" type="ORF">FHS00_000385</name>
</gene>
<keyword evidence="2" id="KW-0175">Coiled coil</keyword>
<evidence type="ECO:0000256" key="1">
    <source>
        <dbReference type="ARBA" id="ARBA00022729"/>
    </source>
</evidence>
<evidence type="ECO:0000259" key="6">
    <source>
        <dbReference type="Pfam" id="PF25994"/>
    </source>
</evidence>
<proteinExistence type="predicted"/>
<protein>
    <submittedName>
        <fullName evidence="7">Polysaccharide export outer membrane protein</fullName>
    </submittedName>
</protein>
<name>A0ABR6HK11_9RHOB</name>
<dbReference type="PANTHER" id="PTHR33619">
    <property type="entry name" value="POLYSACCHARIDE EXPORT PROTEIN GFCE-RELATED"/>
    <property type="match status" value="1"/>
</dbReference>
<dbReference type="Gene3D" id="3.30.1950.10">
    <property type="entry name" value="wza like domain"/>
    <property type="match status" value="1"/>
</dbReference>
<reference evidence="7 8" key="1">
    <citation type="submission" date="2020-08" db="EMBL/GenBank/DDBJ databases">
        <title>Genomic Encyclopedia of Type Strains, Phase III (KMG-III): the genomes of soil and plant-associated and newly described type strains.</title>
        <authorList>
            <person name="Whitman W."/>
        </authorList>
    </citation>
    <scope>NUCLEOTIDE SEQUENCE [LARGE SCALE GENOMIC DNA]</scope>
    <source>
        <strain evidence="7 8">CECT 8572</strain>
    </source>
</reference>
<feature type="region of interest" description="Disordered" evidence="3">
    <location>
        <begin position="418"/>
        <end position="438"/>
    </location>
</feature>
<dbReference type="InterPro" id="IPR049712">
    <property type="entry name" value="Poly_export"/>
</dbReference>
<dbReference type="PANTHER" id="PTHR33619:SF3">
    <property type="entry name" value="POLYSACCHARIDE EXPORT PROTEIN GFCE-RELATED"/>
    <property type="match status" value="1"/>
</dbReference>
<dbReference type="Pfam" id="PF25994">
    <property type="entry name" value="HH_AprE"/>
    <property type="match status" value="1"/>
</dbReference>
<evidence type="ECO:0000259" key="4">
    <source>
        <dbReference type="Pfam" id="PF02563"/>
    </source>
</evidence>
<feature type="domain" description="Polysaccharide export protein N-terminal" evidence="4">
    <location>
        <begin position="52"/>
        <end position="123"/>
    </location>
</feature>
<evidence type="ECO:0000313" key="7">
    <source>
        <dbReference type="EMBL" id="MBB3710832.1"/>
    </source>
</evidence>
<evidence type="ECO:0000313" key="8">
    <source>
        <dbReference type="Proteomes" id="UP000576152"/>
    </source>
</evidence>
<evidence type="ECO:0000259" key="5">
    <source>
        <dbReference type="Pfam" id="PF10531"/>
    </source>
</evidence>
<dbReference type="Pfam" id="PF02563">
    <property type="entry name" value="Poly_export"/>
    <property type="match status" value="1"/>
</dbReference>
<sequence length="438" mass="46527">MEHVMPNGPRYRPPFTASLRQCPAALIRAASLGAFLAVATLIGPSSAWAGTLVERGDALRVEVLNVPELSREAVVDADGAITLPRLGSIAVAGQDTKAIQEQIAEALDTRGLIQTPVVIVEVTAYRPVYVGGSVGKPGAVEFVPGMTARQAIIAAGGIRLAGTTDSSSDNALAALADRRAVALDFAQTVARIARIKAELAGQPTLEALPEEANLAGETVVEAILHAEAALLSDRLALRAASRSHGENMQIMAENEIETLERRAVLEVEETEIQSAEVTQARDLVGRGLMPRPQLQELLRDQSRLNRDLLATETAKARARQSAATLQYELANAETQRQAELRTDLQAAQKARVALLAELEKIDLRVPSAGMVRSDGQDEFVPSLVIHRLTGGTARQIAADLDEAVHPGDVLDLSLVPSQRAASNAADRPAEIAAAEDRP</sequence>
<feature type="domain" description="Soluble ligand binding" evidence="5">
    <location>
        <begin position="128"/>
        <end position="163"/>
    </location>
</feature>